<organism evidence="6 9">
    <name type="scientific">Plasmodium ovale curtisi</name>
    <dbReference type="NCBI Taxonomy" id="864141"/>
    <lineage>
        <taxon>Eukaryota</taxon>
        <taxon>Sar</taxon>
        <taxon>Alveolata</taxon>
        <taxon>Apicomplexa</taxon>
        <taxon>Aconoidasida</taxon>
        <taxon>Haemosporida</taxon>
        <taxon>Plasmodiidae</taxon>
        <taxon>Plasmodium</taxon>
        <taxon>Plasmodium (Plasmodium)</taxon>
    </lineage>
</organism>
<dbReference type="GO" id="GO:0005371">
    <property type="term" value="F:tricarboxylate secondary active transmembrane transporter activity"/>
    <property type="evidence" value="ECO:0007669"/>
    <property type="project" value="TreeGrafter"/>
</dbReference>
<reference evidence="6" key="2">
    <citation type="submission" date="2016-05" db="EMBL/GenBank/DDBJ databases">
        <authorList>
            <person name="Lavstsen T."/>
            <person name="Jespersen J.S."/>
        </authorList>
    </citation>
    <scope>NUCLEOTIDE SEQUENCE [LARGE SCALE GENOMIC DNA]</scope>
</reference>
<evidence type="ECO:0000256" key="5">
    <source>
        <dbReference type="RuleBase" id="RU000488"/>
    </source>
</evidence>
<dbReference type="InterPro" id="IPR053017">
    <property type="entry name" value="Mito_Cit/Oxoglu_Carrier"/>
</dbReference>
<keyword evidence="5" id="KW-0813">Transport</keyword>
<evidence type="ECO:0000313" key="6">
    <source>
        <dbReference type="EMBL" id="SBS88545.1"/>
    </source>
</evidence>
<evidence type="ECO:0000313" key="8">
    <source>
        <dbReference type="Proteomes" id="UP000078546"/>
    </source>
</evidence>
<dbReference type="Gene3D" id="1.50.40.10">
    <property type="entry name" value="Mitochondrial carrier domain"/>
    <property type="match status" value="2"/>
</dbReference>
<keyword evidence="3 4" id="KW-0472">Membrane</keyword>
<reference evidence="8 9" key="1">
    <citation type="submission" date="2016-05" db="EMBL/GenBank/DDBJ databases">
        <authorList>
            <person name="Naeem Raeece"/>
        </authorList>
    </citation>
    <scope>NUCLEOTIDE SEQUENCE [LARGE SCALE GENOMIC DNA]</scope>
</reference>
<protein>
    <submittedName>
        <fullName evidence="6">Mitochondrial carrier protein, putative</fullName>
    </submittedName>
</protein>
<gene>
    <name evidence="7" type="ORF">POVCU1_045450</name>
    <name evidence="6" type="ORF">POVCU2_0049090</name>
</gene>
<dbReference type="SUPFAM" id="SSF103506">
    <property type="entry name" value="Mitochondrial carrier"/>
    <property type="match status" value="1"/>
</dbReference>
<dbReference type="EMBL" id="FLQV01000828">
    <property type="protein sequence ID" value="SBS98350.1"/>
    <property type="molecule type" value="Genomic_DNA"/>
</dbReference>
<dbReference type="GO" id="GO:0016020">
    <property type="term" value="C:membrane"/>
    <property type="evidence" value="ECO:0007669"/>
    <property type="project" value="UniProtKB-SubCell"/>
</dbReference>
<feature type="repeat" description="Solcar" evidence="4">
    <location>
        <begin position="64"/>
        <end position="146"/>
    </location>
</feature>
<evidence type="ECO:0000256" key="1">
    <source>
        <dbReference type="ARBA" id="ARBA00004141"/>
    </source>
</evidence>
<sequence length="368" mass="42229">MVIHSNVCRYALLAEKDYYQDYLLLCNLWKFDVPVVDVIPVVYVICPLYLLNKMEEREGGKKREKVSKNLLNGSILHCLETATLGMPLEAWKTRMCVYRNENTVKSFFKIYNKGLGQFYAGFNAKLIESGSKGAVLLLSKEQIIKFCNDLNINSTTSGFIGGACGGICQSLVMTPCTFFITASVENKINYREKIFSIFQNGGICTLYKGNTAMCLRQGTNWASRQGITEWIRSMFIERKKKRMEREGHEEDIRRNVDGQEYKIKENYTNNAHLTRRKDAYNLTTTEELLCGVIGGSLSVWNNPFDVIRVYMQNGANKNIKLTFSQSFCNLYKEGGILYLYKGVIPRCFLCIWQTLFMVTGIKILNKYF</sequence>
<dbReference type="AlphaFoldDB" id="A0A1A8WBG5"/>
<name>A0A1A8WBG5_PLAOA</name>
<evidence type="ECO:0000256" key="3">
    <source>
        <dbReference type="ARBA" id="ARBA00023136"/>
    </source>
</evidence>
<dbReference type="PANTHER" id="PTHR46982:SF1">
    <property type="entry name" value="CITRATE_OXOGLUTARATE CARRIER PROTEIN"/>
    <property type="match status" value="1"/>
</dbReference>
<evidence type="ECO:0000313" key="9">
    <source>
        <dbReference type="Proteomes" id="UP000078560"/>
    </source>
</evidence>
<dbReference type="InterPro" id="IPR018108">
    <property type="entry name" value="MCP_transmembrane"/>
</dbReference>
<dbReference type="InterPro" id="IPR023395">
    <property type="entry name" value="MCP_dom_sf"/>
</dbReference>
<proteinExistence type="inferred from homology"/>
<dbReference type="Pfam" id="PF00153">
    <property type="entry name" value="Mito_carr"/>
    <property type="match status" value="3"/>
</dbReference>
<evidence type="ECO:0000256" key="4">
    <source>
        <dbReference type="PROSITE-ProRule" id="PRU00282"/>
    </source>
</evidence>
<dbReference type="Proteomes" id="UP000078546">
    <property type="component" value="Unassembled WGS sequence"/>
</dbReference>
<feature type="repeat" description="Solcar" evidence="4">
    <location>
        <begin position="282"/>
        <end position="367"/>
    </location>
</feature>
<dbReference type="GO" id="GO:0006843">
    <property type="term" value="P:mitochondrial citrate transmembrane transport"/>
    <property type="evidence" value="ECO:0007669"/>
    <property type="project" value="TreeGrafter"/>
</dbReference>
<dbReference type="Proteomes" id="UP000078560">
    <property type="component" value="Unassembled WGS sequence"/>
</dbReference>
<dbReference type="PANTHER" id="PTHR46982">
    <property type="entry name" value="CITRATE/OXOGLUTARATE CARRIER PROTEIN"/>
    <property type="match status" value="1"/>
</dbReference>
<dbReference type="EMBL" id="FLQU01000638">
    <property type="protein sequence ID" value="SBS88545.1"/>
    <property type="molecule type" value="Genomic_DNA"/>
</dbReference>
<dbReference type="GO" id="GO:0015742">
    <property type="term" value="P:alpha-ketoglutarate transport"/>
    <property type="evidence" value="ECO:0007669"/>
    <property type="project" value="TreeGrafter"/>
</dbReference>
<accession>A0A1A8WBG5</accession>
<dbReference type="GO" id="GO:0005739">
    <property type="term" value="C:mitochondrion"/>
    <property type="evidence" value="ECO:0007669"/>
    <property type="project" value="TreeGrafter"/>
</dbReference>
<evidence type="ECO:0000313" key="7">
    <source>
        <dbReference type="EMBL" id="SBS98350.1"/>
    </source>
</evidence>
<comment type="similarity">
    <text evidence="5">Belongs to the mitochondrial carrier (TC 2.A.29) family.</text>
</comment>
<dbReference type="PROSITE" id="PS50920">
    <property type="entry name" value="SOLCAR"/>
    <property type="match status" value="2"/>
</dbReference>
<comment type="subcellular location">
    <subcellularLocation>
        <location evidence="1">Membrane</location>
        <topology evidence="1">Multi-pass membrane protein</topology>
    </subcellularLocation>
</comment>
<evidence type="ECO:0000256" key="2">
    <source>
        <dbReference type="ARBA" id="ARBA00022692"/>
    </source>
</evidence>
<keyword evidence="2 4" id="KW-0812">Transmembrane</keyword>